<gene>
    <name evidence="4" type="ORF">GGR16_002348</name>
</gene>
<organism evidence="4 5">
    <name type="scientific">Chelatococcus caeni</name>
    <dbReference type="NCBI Taxonomy" id="1348468"/>
    <lineage>
        <taxon>Bacteria</taxon>
        <taxon>Pseudomonadati</taxon>
        <taxon>Pseudomonadota</taxon>
        <taxon>Alphaproteobacteria</taxon>
        <taxon>Hyphomicrobiales</taxon>
        <taxon>Chelatococcaceae</taxon>
        <taxon>Chelatococcus</taxon>
    </lineage>
</organism>
<dbReference type="PANTHER" id="PTHR43800:SF1">
    <property type="entry name" value="PEPTIDYL-LYSINE N-ACETYLTRANSFERASE YJAB"/>
    <property type="match status" value="1"/>
</dbReference>
<evidence type="ECO:0000256" key="2">
    <source>
        <dbReference type="ARBA" id="ARBA00023315"/>
    </source>
</evidence>
<proteinExistence type="predicted"/>
<evidence type="ECO:0000313" key="5">
    <source>
        <dbReference type="Proteomes" id="UP000577362"/>
    </source>
</evidence>
<dbReference type="Gene3D" id="3.40.630.30">
    <property type="match status" value="1"/>
</dbReference>
<dbReference type="AlphaFoldDB" id="A0A840C1E9"/>
<dbReference type="PROSITE" id="PS51186">
    <property type="entry name" value="GNAT"/>
    <property type="match status" value="1"/>
</dbReference>
<protein>
    <submittedName>
        <fullName evidence="4">GNAT superfamily N-acetyltransferase</fullName>
    </submittedName>
</protein>
<dbReference type="GO" id="GO:0016747">
    <property type="term" value="F:acyltransferase activity, transferring groups other than amino-acyl groups"/>
    <property type="evidence" value="ECO:0007669"/>
    <property type="project" value="InterPro"/>
</dbReference>
<dbReference type="InterPro" id="IPR016181">
    <property type="entry name" value="Acyl_CoA_acyltransferase"/>
</dbReference>
<dbReference type="InterPro" id="IPR000182">
    <property type="entry name" value="GNAT_dom"/>
</dbReference>
<reference evidence="4 5" key="1">
    <citation type="submission" date="2020-08" db="EMBL/GenBank/DDBJ databases">
        <title>Genomic Encyclopedia of Type Strains, Phase IV (KMG-IV): sequencing the most valuable type-strain genomes for metagenomic binning, comparative biology and taxonomic classification.</title>
        <authorList>
            <person name="Goeker M."/>
        </authorList>
    </citation>
    <scope>NUCLEOTIDE SEQUENCE [LARGE SCALE GENOMIC DNA]</scope>
    <source>
        <strain evidence="4 5">DSM 103737</strain>
    </source>
</reference>
<accession>A0A840C1E9</accession>
<dbReference type="Proteomes" id="UP000577362">
    <property type="component" value="Unassembled WGS sequence"/>
</dbReference>
<comment type="caution">
    <text evidence="4">The sequence shown here is derived from an EMBL/GenBank/DDBJ whole genome shotgun (WGS) entry which is preliminary data.</text>
</comment>
<dbReference type="RefSeq" id="WP_183316681.1">
    <property type="nucleotide sequence ID" value="NZ_JACIEN010000002.1"/>
</dbReference>
<sequence length="199" mass="21551">MLCDGYTDIPAGKLATVVTYLEMTAPPTTGKGDSGDLSLRRLGAADVDRYLALFRTVGGPWLWSSRLTMPAAEVARILADPDVEAYAVVLAGEEAGLLELDFRGGDETELVYCGLVESAVGRGTGRALMQPALARAWSRPIRRLMVHTCHLDHPSALPFYVRMGFRPYKRAVEVMDDPRLAGLLPPDAAPHVPVIAPPR</sequence>
<dbReference type="Pfam" id="PF00583">
    <property type="entry name" value="Acetyltransf_1"/>
    <property type="match status" value="1"/>
</dbReference>
<keyword evidence="1 4" id="KW-0808">Transferase</keyword>
<evidence type="ECO:0000259" key="3">
    <source>
        <dbReference type="PROSITE" id="PS51186"/>
    </source>
</evidence>
<name>A0A840C1E9_9HYPH</name>
<keyword evidence="2" id="KW-0012">Acyltransferase</keyword>
<dbReference type="EMBL" id="JACIEN010000002">
    <property type="protein sequence ID" value="MBB4017319.1"/>
    <property type="molecule type" value="Genomic_DNA"/>
</dbReference>
<feature type="domain" description="N-acetyltransferase" evidence="3">
    <location>
        <begin position="37"/>
        <end position="180"/>
    </location>
</feature>
<evidence type="ECO:0000256" key="1">
    <source>
        <dbReference type="ARBA" id="ARBA00022679"/>
    </source>
</evidence>
<keyword evidence="5" id="KW-1185">Reference proteome</keyword>
<dbReference type="SUPFAM" id="SSF55729">
    <property type="entry name" value="Acyl-CoA N-acyltransferases (Nat)"/>
    <property type="match status" value="1"/>
</dbReference>
<dbReference type="PANTHER" id="PTHR43800">
    <property type="entry name" value="PEPTIDYL-LYSINE N-ACETYLTRANSFERASE YJAB"/>
    <property type="match status" value="1"/>
</dbReference>
<evidence type="ECO:0000313" key="4">
    <source>
        <dbReference type="EMBL" id="MBB4017319.1"/>
    </source>
</evidence>
<dbReference type="CDD" id="cd04301">
    <property type="entry name" value="NAT_SF"/>
    <property type="match status" value="1"/>
</dbReference>